<dbReference type="GO" id="GO:0016787">
    <property type="term" value="F:hydrolase activity"/>
    <property type="evidence" value="ECO:0007669"/>
    <property type="project" value="UniProtKB-KW"/>
</dbReference>
<evidence type="ECO:0000256" key="1">
    <source>
        <dbReference type="ARBA" id="ARBA00022801"/>
    </source>
</evidence>
<reference evidence="5" key="1">
    <citation type="submission" date="2020-10" db="EMBL/GenBank/DDBJ databases">
        <authorList>
            <person name="Gilroy R."/>
        </authorList>
    </citation>
    <scope>NUCLEOTIDE SEQUENCE</scope>
    <source>
        <strain evidence="5">ChiSjej3B21-11622</strain>
    </source>
</reference>
<proteinExistence type="predicted"/>
<accession>A0A9D1D253</accession>
<sequence length="274" mass="30358">MITIKHIKGILILAVCLMIFGFSSCVLIGIWCMYQEGVEEYDDLQEYAEEETKNDAPAADGEKLATIDFKALQEINGEVVAWIRCEALGLDYPVVQGEDNEYYLDHTFTGEEHSGGCIFMDCRNTPDFSDDNTILYGHNRKDGSMFGSFGMSLEGEVTVQVYTPQGLNTYQAVDNRIIGASEEPYYRTSLEKEQFAILSSAVSVHTGIPMHEGEKLLTLSTCNGNDQERHIILCRKTAPQEQTETAGSESAIEIITEPVPEPENTAPAVMEASE</sequence>
<keyword evidence="4" id="KW-0472">Membrane</keyword>
<protein>
    <submittedName>
        <fullName evidence="5">Sortase</fullName>
    </submittedName>
</protein>
<dbReference type="Pfam" id="PF04203">
    <property type="entry name" value="Sortase"/>
    <property type="match status" value="1"/>
</dbReference>
<evidence type="ECO:0000256" key="2">
    <source>
        <dbReference type="PIRSR" id="PIRSR605754-1"/>
    </source>
</evidence>
<feature type="active site" description="Acyl-thioester intermediate" evidence="2">
    <location>
        <position position="222"/>
    </location>
</feature>
<organism evidence="5 6">
    <name type="scientific">Candidatus Limivivens merdigallinarum</name>
    <dbReference type="NCBI Taxonomy" id="2840859"/>
    <lineage>
        <taxon>Bacteria</taxon>
        <taxon>Bacillati</taxon>
        <taxon>Bacillota</taxon>
        <taxon>Clostridia</taxon>
        <taxon>Lachnospirales</taxon>
        <taxon>Lachnospiraceae</taxon>
        <taxon>Lachnospiraceae incertae sedis</taxon>
        <taxon>Candidatus Limivivens</taxon>
    </lineage>
</organism>
<dbReference type="AlphaFoldDB" id="A0A9D1D253"/>
<keyword evidence="1" id="KW-0378">Hydrolase</keyword>
<reference evidence="5" key="2">
    <citation type="journal article" date="2021" name="PeerJ">
        <title>Extensive microbial diversity within the chicken gut microbiome revealed by metagenomics and culture.</title>
        <authorList>
            <person name="Gilroy R."/>
            <person name="Ravi A."/>
            <person name="Getino M."/>
            <person name="Pursley I."/>
            <person name="Horton D.L."/>
            <person name="Alikhan N.F."/>
            <person name="Baker D."/>
            <person name="Gharbi K."/>
            <person name="Hall N."/>
            <person name="Watson M."/>
            <person name="Adriaenssens E.M."/>
            <person name="Foster-Nyarko E."/>
            <person name="Jarju S."/>
            <person name="Secka A."/>
            <person name="Antonio M."/>
            <person name="Oren A."/>
            <person name="Chaudhuri R.R."/>
            <person name="La Ragione R."/>
            <person name="Hildebrand F."/>
            <person name="Pallen M.J."/>
        </authorList>
    </citation>
    <scope>NUCLEOTIDE SEQUENCE</scope>
    <source>
        <strain evidence="5">ChiSjej3B21-11622</strain>
    </source>
</reference>
<dbReference type="InterPro" id="IPR005754">
    <property type="entry name" value="Sortase"/>
</dbReference>
<dbReference type="Proteomes" id="UP000886886">
    <property type="component" value="Unassembled WGS sequence"/>
</dbReference>
<dbReference type="InterPro" id="IPR009835">
    <property type="entry name" value="SrtB"/>
</dbReference>
<keyword evidence="4" id="KW-0812">Transmembrane</keyword>
<dbReference type="Gene3D" id="2.40.260.10">
    <property type="entry name" value="Sortase"/>
    <property type="match status" value="1"/>
</dbReference>
<comment type="caution">
    <text evidence="5">The sequence shown here is derived from an EMBL/GenBank/DDBJ whole genome shotgun (WGS) entry which is preliminary data.</text>
</comment>
<evidence type="ECO:0000313" key="5">
    <source>
        <dbReference type="EMBL" id="HIQ97323.1"/>
    </source>
</evidence>
<feature type="region of interest" description="Disordered" evidence="3">
    <location>
        <begin position="240"/>
        <end position="274"/>
    </location>
</feature>
<evidence type="ECO:0000256" key="4">
    <source>
        <dbReference type="SAM" id="Phobius"/>
    </source>
</evidence>
<dbReference type="InterPro" id="IPR023365">
    <property type="entry name" value="Sortase_dom-sf"/>
</dbReference>
<gene>
    <name evidence="5" type="ORF">IAB26_12260</name>
</gene>
<feature type="transmembrane region" description="Helical" evidence="4">
    <location>
        <begin position="12"/>
        <end position="31"/>
    </location>
</feature>
<dbReference type="PROSITE" id="PS51257">
    <property type="entry name" value="PROKAR_LIPOPROTEIN"/>
    <property type="match status" value="1"/>
</dbReference>
<feature type="active site" description="Proton donor/acceptor" evidence="2">
    <location>
        <position position="138"/>
    </location>
</feature>
<dbReference type="EMBL" id="DVFT01000181">
    <property type="protein sequence ID" value="HIQ97323.1"/>
    <property type="molecule type" value="Genomic_DNA"/>
</dbReference>
<keyword evidence="4" id="KW-1133">Transmembrane helix</keyword>
<evidence type="ECO:0000313" key="6">
    <source>
        <dbReference type="Proteomes" id="UP000886886"/>
    </source>
</evidence>
<evidence type="ECO:0000256" key="3">
    <source>
        <dbReference type="SAM" id="MobiDB-lite"/>
    </source>
</evidence>
<name>A0A9D1D253_9FIRM</name>
<dbReference type="SUPFAM" id="SSF63817">
    <property type="entry name" value="Sortase"/>
    <property type="match status" value="1"/>
</dbReference>
<dbReference type="CDD" id="cd05826">
    <property type="entry name" value="Sortase_B"/>
    <property type="match status" value="1"/>
</dbReference>